<protein>
    <submittedName>
        <fullName evidence="1">Genomic scaffold, ProqFM164S02</fullName>
    </submittedName>
</protein>
<gene>
    <name evidence="1" type="ORF">PROQFM164_S02g003117</name>
</gene>
<keyword evidence="2" id="KW-1185">Reference proteome</keyword>
<accession>W6QAC1</accession>
<dbReference type="AlphaFoldDB" id="W6QAC1"/>
<sequence>MCEASSLETVVLHVVSLVFPKLPRKPVPSPGYFSGTASLRG</sequence>
<proteinExistence type="predicted"/>
<dbReference type="EMBL" id="HG792016">
    <property type="protein sequence ID" value="CDM32966.1"/>
    <property type="molecule type" value="Genomic_DNA"/>
</dbReference>
<name>W6QAC1_PENRF</name>
<dbReference type="Proteomes" id="UP000030686">
    <property type="component" value="Unassembled WGS sequence"/>
</dbReference>
<evidence type="ECO:0000313" key="2">
    <source>
        <dbReference type="Proteomes" id="UP000030686"/>
    </source>
</evidence>
<reference evidence="1" key="1">
    <citation type="journal article" date="2014" name="Nat. Commun.">
        <title>Multiple recent horizontal transfers of a large genomic region in cheese making fungi.</title>
        <authorList>
            <person name="Cheeseman K."/>
            <person name="Ropars J."/>
            <person name="Renault P."/>
            <person name="Dupont J."/>
            <person name="Gouzy J."/>
            <person name="Branca A."/>
            <person name="Abraham A.L."/>
            <person name="Ceppi M."/>
            <person name="Conseiller E."/>
            <person name="Debuchy R."/>
            <person name="Malagnac F."/>
            <person name="Goarin A."/>
            <person name="Silar P."/>
            <person name="Lacoste S."/>
            <person name="Sallet E."/>
            <person name="Bensimon A."/>
            <person name="Giraud T."/>
            <person name="Brygoo Y."/>
        </authorList>
    </citation>
    <scope>NUCLEOTIDE SEQUENCE [LARGE SCALE GENOMIC DNA]</scope>
    <source>
        <strain evidence="1">FM164</strain>
    </source>
</reference>
<organism evidence="1 2">
    <name type="scientific">Penicillium roqueforti (strain FM164)</name>
    <dbReference type="NCBI Taxonomy" id="1365484"/>
    <lineage>
        <taxon>Eukaryota</taxon>
        <taxon>Fungi</taxon>
        <taxon>Dikarya</taxon>
        <taxon>Ascomycota</taxon>
        <taxon>Pezizomycotina</taxon>
        <taxon>Eurotiomycetes</taxon>
        <taxon>Eurotiomycetidae</taxon>
        <taxon>Eurotiales</taxon>
        <taxon>Aspergillaceae</taxon>
        <taxon>Penicillium</taxon>
    </lineage>
</organism>
<evidence type="ECO:0000313" key="1">
    <source>
        <dbReference type="EMBL" id="CDM32966.1"/>
    </source>
</evidence>